<evidence type="ECO:0000256" key="1">
    <source>
        <dbReference type="SAM" id="SignalP"/>
    </source>
</evidence>
<dbReference type="Proteomes" id="UP001595839">
    <property type="component" value="Unassembled WGS sequence"/>
</dbReference>
<dbReference type="EMBL" id="JBHSFK010000009">
    <property type="protein sequence ID" value="MFC4501066.1"/>
    <property type="molecule type" value="Genomic_DNA"/>
</dbReference>
<evidence type="ECO:0000313" key="4">
    <source>
        <dbReference type="Proteomes" id="UP001595839"/>
    </source>
</evidence>
<sequence length="173" mass="18266">MHHPSNGTRKAARLLVAAATSGALLAGASAASAAPPRSAPVTPAYGAEHRTAPNKALVVTFFNQLFDDGDLAAVDRFVRPDYTQHNPMLADGPQALGDWVTGLKAAYPESHVTIKRVIAEGDLVILHSNFVLEPGTAGTAAIDTFRLDQGMIAEHWDVLQPVPETSANGNTMF</sequence>
<gene>
    <name evidence="3" type="ORF">ACFPIH_16255</name>
</gene>
<comment type="caution">
    <text evidence="3">The sequence shown here is derived from an EMBL/GenBank/DDBJ whole genome shotgun (WGS) entry which is preliminary data.</text>
</comment>
<feature type="domain" description="SnoaL-like" evidence="2">
    <location>
        <begin position="61"/>
        <end position="155"/>
    </location>
</feature>
<dbReference type="Gene3D" id="3.10.450.50">
    <property type="match status" value="1"/>
</dbReference>
<keyword evidence="1" id="KW-0732">Signal</keyword>
<organism evidence="3 4">
    <name type="scientific">Streptomyces vulcanius</name>
    <dbReference type="NCBI Taxonomy" id="1441876"/>
    <lineage>
        <taxon>Bacteria</taxon>
        <taxon>Bacillati</taxon>
        <taxon>Actinomycetota</taxon>
        <taxon>Actinomycetes</taxon>
        <taxon>Kitasatosporales</taxon>
        <taxon>Streptomycetaceae</taxon>
        <taxon>Streptomyces</taxon>
    </lineage>
</organism>
<name>A0ABV9AQR2_9ACTN</name>
<protein>
    <submittedName>
        <fullName evidence="3">Nuclear transport factor 2 family protein</fullName>
    </submittedName>
</protein>
<dbReference type="SUPFAM" id="SSF54427">
    <property type="entry name" value="NTF2-like"/>
    <property type="match status" value="1"/>
</dbReference>
<dbReference type="PANTHER" id="PTHR38436:SF1">
    <property type="entry name" value="ESTER CYCLASE"/>
    <property type="match status" value="1"/>
</dbReference>
<keyword evidence="4" id="KW-1185">Reference proteome</keyword>
<dbReference type="PANTHER" id="PTHR38436">
    <property type="entry name" value="POLYKETIDE CYCLASE SNOAL-LIKE DOMAIN"/>
    <property type="match status" value="1"/>
</dbReference>
<feature type="signal peptide" evidence="1">
    <location>
        <begin position="1"/>
        <end position="33"/>
    </location>
</feature>
<accession>A0ABV9AQR2</accession>
<dbReference type="InterPro" id="IPR032710">
    <property type="entry name" value="NTF2-like_dom_sf"/>
</dbReference>
<feature type="chain" id="PRO_5047342568" evidence="1">
    <location>
        <begin position="34"/>
        <end position="173"/>
    </location>
</feature>
<dbReference type="InterPro" id="IPR009959">
    <property type="entry name" value="Cyclase_SnoaL-like"/>
</dbReference>
<evidence type="ECO:0000313" key="3">
    <source>
        <dbReference type="EMBL" id="MFC4501066.1"/>
    </source>
</evidence>
<reference evidence="4" key="1">
    <citation type="journal article" date="2019" name="Int. J. Syst. Evol. Microbiol.">
        <title>The Global Catalogue of Microorganisms (GCM) 10K type strain sequencing project: providing services to taxonomists for standard genome sequencing and annotation.</title>
        <authorList>
            <consortium name="The Broad Institute Genomics Platform"/>
            <consortium name="The Broad Institute Genome Sequencing Center for Infectious Disease"/>
            <person name="Wu L."/>
            <person name="Ma J."/>
        </authorList>
    </citation>
    <scope>NUCLEOTIDE SEQUENCE [LARGE SCALE GENOMIC DNA]</scope>
    <source>
        <strain evidence="4">CGMCC 4.7177</strain>
    </source>
</reference>
<dbReference type="RefSeq" id="WP_381172365.1">
    <property type="nucleotide sequence ID" value="NZ_JBHSFK010000009.1"/>
</dbReference>
<dbReference type="Pfam" id="PF12680">
    <property type="entry name" value="SnoaL_2"/>
    <property type="match status" value="1"/>
</dbReference>
<dbReference type="InterPro" id="IPR037401">
    <property type="entry name" value="SnoaL-like"/>
</dbReference>
<proteinExistence type="predicted"/>
<evidence type="ECO:0000259" key="2">
    <source>
        <dbReference type="Pfam" id="PF12680"/>
    </source>
</evidence>